<evidence type="ECO:0000256" key="5">
    <source>
        <dbReference type="SAM" id="Phobius"/>
    </source>
</evidence>
<dbReference type="AlphaFoldDB" id="A0A0F4YIW6"/>
<dbReference type="STRING" id="1408163.A0A0F4YIW6"/>
<dbReference type="GO" id="GO:0006508">
    <property type="term" value="P:proteolysis"/>
    <property type="evidence" value="ECO:0007669"/>
    <property type="project" value="UniProtKB-KW"/>
</dbReference>
<evidence type="ECO:0000256" key="4">
    <source>
        <dbReference type="PROSITE-ProRule" id="PRU00276"/>
    </source>
</evidence>
<feature type="active site" evidence="4">
    <location>
        <position position="423"/>
    </location>
</feature>
<keyword evidence="10" id="KW-1185">Reference proteome</keyword>
<keyword evidence="5" id="KW-0812">Transmembrane</keyword>
<sequence length="791" mass="85035">MKFFRSWVPLLLSAVSFLTDNVNARSRAPDPITYVSELENPVIHTPSHRVTSVSHFDVTFTLHKNAQRLKLALEPNPDIIADDAHVQYLDADGNVKHTEYIDRLAHRVFKGSTWIEESPGIWSRVGWARIYVKRDGPKPLFEGAFSVMHDQHHVKLRSSYMKTRRASDVDLEDKDDDYMVVYRDSDMVPRDLSELKRSLSSSPSCHADELSFNSDPNHPVFRGLSEQSHANWGAMSVNQLLGLTRRQSDISGTGGNAGGVNLQSNIGNTAGCPKTKKVALIGVATDCSFTAGYNSTEDARGNIITMVNTASDLYERTFNISIGLRNLTVSDKNCPSPAPESAPWNMDCNSGNMTTRLDLFSSWRSSRDDSNAYWTLMTGCQSDDEVGVSWLGQLCVIGSGNNTVSGANVVARTPTEWQVFAHESGHTFGAVHDCDSQTCAQGLETTSQCCPLSSTTCDADAKYIMNPVTGQQQTQFSQCTVGNICSALGRNSVNSSCLVDNRGVVTITGSQCGNGIVESGEECDCGGVEGCGNNPCCDAQTCKFKNGAVCDDSNENCCVNCQFAPSSTVCRPSTGPCDLEEKCTGTSGVCPPDQFVPDGQSCGNSSAGLTCASGQCTSRDLQCRQVMGSVLDTNDTYACDSSSCTLLCASSKLPMNTCGSLNQNFLDGTPCIGGGHCVNGQCVGSSVGGEIKSWVDDHKPLVIGLAAGLGGLLVLMILSGIISAIRRRRFAKPVPPGAGPYRRRGGYTGLQQQGYWPSNTGYYGAPPPAYAPPTYEQSMGNRGRMPSMRYA</sequence>
<keyword evidence="9" id="KW-0482">Metalloprotease</keyword>
<dbReference type="SUPFAM" id="SSF57552">
    <property type="entry name" value="Blood coagulation inhibitor (disintegrin)"/>
    <property type="match status" value="1"/>
</dbReference>
<keyword evidence="1" id="KW-1015">Disulfide bond</keyword>
<dbReference type="GO" id="GO:0046872">
    <property type="term" value="F:metal ion binding"/>
    <property type="evidence" value="ECO:0007669"/>
    <property type="project" value="UniProtKB-KW"/>
</dbReference>
<dbReference type="InterPro" id="IPR034028">
    <property type="entry name" value="ZnMc_ADAM_fungal"/>
</dbReference>
<dbReference type="PROSITE" id="PS50215">
    <property type="entry name" value="ADAM_MEPRO"/>
    <property type="match status" value="1"/>
</dbReference>
<evidence type="ECO:0000256" key="2">
    <source>
        <dbReference type="ARBA" id="ARBA00056552"/>
    </source>
</evidence>
<dbReference type="OrthoDB" id="5951731at2759"/>
<dbReference type="PANTHER" id="PTHR11905">
    <property type="entry name" value="ADAM A DISINTEGRIN AND METALLOPROTEASE DOMAIN"/>
    <property type="match status" value="1"/>
</dbReference>
<dbReference type="PANTHER" id="PTHR11905:SF159">
    <property type="entry name" value="ADAM METALLOPROTEASE"/>
    <property type="match status" value="1"/>
</dbReference>
<feature type="binding site" evidence="4">
    <location>
        <position position="432"/>
    </location>
    <ligand>
        <name>Zn(2+)</name>
        <dbReference type="ChEBI" id="CHEBI:29105"/>
        <note>catalytic</note>
    </ligand>
</feature>
<keyword evidence="4" id="KW-0862">Zinc</keyword>
<keyword evidence="5" id="KW-1133">Transmembrane helix</keyword>
<name>A0A0F4YIW6_RASE3</name>
<feature type="binding site" evidence="4">
    <location>
        <position position="422"/>
    </location>
    <ligand>
        <name>Zn(2+)</name>
        <dbReference type="ChEBI" id="CHEBI:29105"/>
        <note>catalytic</note>
    </ligand>
</feature>
<comment type="function">
    <text evidence="2">Probable zinc protease.</text>
</comment>
<dbReference type="GO" id="GO:0004222">
    <property type="term" value="F:metalloendopeptidase activity"/>
    <property type="evidence" value="ECO:0007669"/>
    <property type="project" value="InterPro"/>
</dbReference>
<dbReference type="EMBL" id="LASV01000503">
    <property type="protein sequence ID" value="KKA18070.1"/>
    <property type="molecule type" value="Genomic_DNA"/>
</dbReference>
<evidence type="ECO:0000256" key="1">
    <source>
        <dbReference type="ARBA" id="ARBA00023157"/>
    </source>
</evidence>
<dbReference type="Gene3D" id="3.40.1620.60">
    <property type="match status" value="1"/>
</dbReference>
<feature type="binding site" evidence="4">
    <location>
        <position position="426"/>
    </location>
    <ligand>
        <name>Zn(2+)</name>
        <dbReference type="ChEBI" id="CHEBI:29105"/>
        <note>catalytic</note>
    </ligand>
</feature>
<feature type="chain" id="PRO_5002481643" description="Disintegrin and metalloproteinase domain-containing protein B" evidence="6">
    <location>
        <begin position="25"/>
        <end position="791"/>
    </location>
</feature>
<dbReference type="Gene3D" id="4.10.70.10">
    <property type="entry name" value="Disintegrin domain"/>
    <property type="match status" value="1"/>
</dbReference>
<keyword evidence="6" id="KW-0732">Signal</keyword>
<evidence type="ECO:0000256" key="6">
    <source>
        <dbReference type="SAM" id="SignalP"/>
    </source>
</evidence>
<feature type="domain" description="Peptidase M12B" evidence="8">
    <location>
        <begin position="276"/>
        <end position="484"/>
    </location>
</feature>
<evidence type="ECO:0000313" key="9">
    <source>
        <dbReference type="EMBL" id="KKA18070.1"/>
    </source>
</evidence>
<accession>A0A0F4YIW6</accession>
<keyword evidence="4" id="KW-0479">Metal-binding</keyword>
<keyword evidence="5" id="KW-0472">Membrane</keyword>
<organism evidence="9 10">
    <name type="scientific">Rasamsonia emersonii (strain ATCC 16479 / CBS 393.64 / IMI 116815)</name>
    <dbReference type="NCBI Taxonomy" id="1408163"/>
    <lineage>
        <taxon>Eukaryota</taxon>
        <taxon>Fungi</taxon>
        <taxon>Dikarya</taxon>
        <taxon>Ascomycota</taxon>
        <taxon>Pezizomycotina</taxon>
        <taxon>Eurotiomycetes</taxon>
        <taxon>Eurotiomycetidae</taxon>
        <taxon>Eurotiales</taxon>
        <taxon>Trichocomaceae</taxon>
        <taxon>Rasamsonia</taxon>
    </lineage>
</organism>
<dbReference type="GeneID" id="25320251"/>
<dbReference type="InterPro" id="IPR036436">
    <property type="entry name" value="Disintegrin_dom_sf"/>
</dbReference>
<dbReference type="InterPro" id="IPR001762">
    <property type="entry name" value="Disintegrin_dom"/>
</dbReference>
<evidence type="ECO:0000259" key="8">
    <source>
        <dbReference type="PROSITE" id="PS50215"/>
    </source>
</evidence>
<evidence type="ECO:0000259" key="7">
    <source>
        <dbReference type="PROSITE" id="PS50214"/>
    </source>
</evidence>
<feature type="transmembrane region" description="Helical" evidence="5">
    <location>
        <begin position="701"/>
        <end position="725"/>
    </location>
</feature>
<dbReference type="Pfam" id="PF13688">
    <property type="entry name" value="Reprolysin_5"/>
    <property type="match status" value="1"/>
</dbReference>
<keyword evidence="9" id="KW-0645">Protease</keyword>
<protein>
    <recommendedName>
        <fullName evidence="3">Disintegrin and metalloproteinase domain-containing protein B</fullName>
    </recommendedName>
</protein>
<dbReference type="PROSITE" id="PS50214">
    <property type="entry name" value="DISINTEGRIN_2"/>
    <property type="match status" value="1"/>
</dbReference>
<dbReference type="Pfam" id="PF00200">
    <property type="entry name" value="Disintegrin"/>
    <property type="match status" value="1"/>
</dbReference>
<reference evidence="9 10" key="1">
    <citation type="submission" date="2015-04" db="EMBL/GenBank/DDBJ databases">
        <authorList>
            <person name="Heijne W.H."/>
            <person name="Fedorova N.D."/>
            <person name="Nierman W.C."/>
            <person name="Vollebregt A.W."/>
            <person name="Zhao Z."/>
            <person name="Wu L."/>
            <person name="Kumar M."/>
            <person name="Stam H."/>
            <person name="van den Berg M.A."/>
            <person name="Pel H.J."/>
        </authorList>
    </citation>
    <scope>NUCLEOTIDE SEQUENCE [LARGE SCALE GENOMIC DNA]</scope>
    <source>
        <strain evidence="9 10">CBS 393.64</strain>
    </source>
</reference>
<proteinExistence type="predicted"/>
<dbReference type="SUPFAM" id="SSF55486">
    <property type="entry name" value="Metalloproteases ('zincins'), catalytic domain"/>
    <property type="match status" value="1"/>
</dbReference>
<keyword evidence="9" id="KW-0378">Hydrolase</keyword>
<dbReference type="Proteomes" id="UP000053958">
    <property type="component" value="Unassembled WGS sequence"/>
</dbReference>
<dbReference type="CDD" id="cd04271">
    <property type="entry name" value="ZnMc_ADAM_fungal"/>
    <property type="match status" value="1"/>
</dbReference>
<feature type="domain" description="Disintegrin" evidence="7">
    <location>
        <begin position="509"/>
        <end position="598"/>
    </location>
</feature>
<dbReference type="Gene3D" id="3.40.390.10">
    <property type="entry name" value="Collagenase (Catalytic Domain)"/>
    <property type="match status" value="1"/>
</dbReference>
<dbReference type="InterPro" id="IPR024079">
    <property type="entry name" value="MetalloPept_cat_dom_sf"/>
</dbReference>
<dbReference type="InterPro" id="IPR001590">
    <property type="entry name" value="Peptidase_M12B"/>
</dbReference>
<dbReference type="RefSeq" id="XP_013324682.1">
    <property type="nucleotide sequence ID" value="XM_013469228.1"/>
</dbReference>
<gene>
    <name evidence="9" type="ORF">T310_7986</name>
</gene>
<evidence type="ECO:0000256" key="3">
    <source>
        <dbReference type="ARBA" id="ARBA00074021"/>
    </source>
</evidence>
<dbReference type="SMART" id="SM00050">
    <property type="entry name" value="DISIN"/>
    <property type="match status" value="1"/>
</dbReference>
<dbReference type="FunFam" id="4.10.70.10:FF:000003">
    <property type="entry name" value="Disintegrin and metalloproteinase domain-containing protein 17"/>
    <property type="match status" value="1"/>
</dbReference>
<feature type="signal peptide" evidence="6">
    <location>
        <begin position="1"/>
        <end position="24"/>
    </location>
</feature>
<comment type="caution">
    <text evidence="9">The sequence shown here is derived from an EMBL/GenBank/DDBJ whole genome shotgun (WGS) entry which is preliminary data.</text>
</comment>
<evidence type="ECO:0000313" key="10">
    <source>
        <dbReference type="Proteomes" id="UP000053958"/>
    </source>
</evidence>
<comment type="caution">
    <text evidence="4">Lacks conserved residue(s) required for the propagation of feature annotation.</text>
</comment>